<dbReference type="Proteomes" id="UP000663829">
    <property type="component" value="Unassembled WGS sequence"/>
</dbReference>
<organism evidence="1 3">
    <name type="scientific">Didymodactylos carnosus</name>
    <dbReference type="NCBI Taxonomy" id="1234261"/>
    <lineage>
        <taxon>Eukaryota</taxon>
        <taxon>Metazoa</taxon>
        <taxon>Spiralia</taxon>
        <taxon>Gnathifera</taxon>
        <taxon>Rotifera</taxon>
        <taxon>Eurotatoria</taxon>
        <taxon>Bdelloidea</taxon>
        <taxon>Philodinida</taxon>
        <taxon>Philodinidae</taxon>
        <taxon>Didymodactylos</taxon>
    </lineage>
</organism>
<dbReference type="EMBL" id="CAJOBC010116487">
    <property type="protein sequence ID" value="CAF4554006.1"/>
    <property type="molecule type" value="Genomic_DNA"/>
</dbReference>
<protein>
    <submittedName>
        <fullName evidence="1">Uncharacterized protein</fullName>
    </submittedName>
</protein>
<gene>
    <name evidence="1" type="ORF">GPM918_LOCUS44966</name>
    <name evidence="2" type="ORF">SRO942_LOCUS47107</name>
</gene>
<reference evidence="1" key="1">
    <citation type="submission" date="2021-02" db="EMBL/GenBank/DDBJ databases">
        <authorList>
            <person name="Nowell W R."/>
        </authorList>
    </citation>
    <scope>NUCLEOTIDE SEQUENCE</scope>
</reference>
<proteinExistence type="predicted"/>
<sequence length="157" mass="17915">MVASRGSARFTQAYNSMLGKVRHNFNLAIAEARNAPLNERLAEIRALNYALYFLPEDMQVQFKVHIDELVKLIVDEEKVHRQNLEALLTSIDEDAHAIARLGLLAEEYKKKNMPELFGTLHEQILKKLRTYEIKVQSSLDKQEIQFALSVVKGGPPI</sequence>
<dbReference type="AlphaFoldDB" id="A0A816E520"/>
<accession>A0A816E520</accession>
<evidence type="ECO:0000313" key="3">
    <source>
        <dbReference type="Proteomes" id="UP000663829"/>
    </source>
</evidence>
<evidence type="ECO:0000313" key="1">
    <source>
        <dbReference type="EMBL" id="CAF1641516.1"/>
    </source>
</evidence>
<evidence type="ECO:0000313" key="2">
    <source>
        <dbReference type="EMBL" id="CAF4554006.1"/>
    </source>
</evidence>
<dbReference type="EMBL" id="CAJNOQ010047525">
    <property type="protein sequence ID" value="CAF1641516.1"/>
    <property type="molecule type" value="Genomic_DNA"/>
</dbReference>
<keyword evidence="3" id="KW-1185">Reference proteome</keyword>
<dbReference type="Proteomes" id="UP000681722">
    <property type="component" value="Unassembled WGS sequence"/>
</dbReference>
<name>A0A816E520_9BILA</name>
<comment type="caution">
    <text evidence="1">The sequence shown here is derived from an EMBL/GenBank/DDBJ whole genome shotgun (WGS) entry which is preliminary data.</text>
</comment>